<organism evidence="2 3">
    <name type="scientific">Laccaria amethystina LaAM-08-1</name>
    <dbReference type="NCBI Taxonomy" id="1095629"/>
    <lineage>
        <taxon>Eukaryota</taxon>
        <taxon>Fungi</taxon>
        <taxon>Dikarya</taxon>
        <taxon>Basidiomycota</taxon>
        <taxon>Agaricomycotina</taxon>
        <taxon>Agaricomycetes</taxon>
        <taxon>Agaricomycetidae</taxon>
        <taxon>Agaricales</taxon>
        <taxon>Agaricineae</taxon>
        <taxon>Hydnangiaceae</taxon>
        <taxon>Laccaria</taxon>
    </lineage>
</organism>
<dbReference type="AlphaFoldDB" id="A0A0C9X4H8"/>
<dbReference type="InterPro" id="IPR027417">
    <property type="entry name" value="P-loop_NTPase"/>
</dbReference>
<dbReference type="Gene3D" id="1.20.58.530">
    <property type="match status" value="1"/>
</dbReference>
<evidence type="ECO:0000313" key="2">
    <source>
        <dbReference type="EMBL" id="KIJ99930.1"/>
    </source>
</evidence>
<dbReference type="OrthoDB" id="3025930at2759"/>
<feature type="region of interest" description="Disordered" evidence="1">
    <location>
        <begin position="380"/>
        <end position="420"/>
    </location>
</feature>
<gene>
    <name evidence="2" type="ORF">K443DRAFT_123038</name>
</gene>
<dbReference type="HOGENOM" id="CLU_653950_0_0_1"/>
<reference evidence="2 3" key="1">
    <citation type="submission" date="2014-04" db="EMBL/GenBank/DDBJ databases">
        <authorList>
            <consortium name="DOE Joint Genome Institute"/>
            <person name="Kuo A."/>
            <person name="Kohler A."/>
            <person name="Nagy L.G."/>
            <person name="Floudas D."/>
            <person name="Copeland A."/>
            <person name="Barry K.W."/>
            <person name="Cichocki N."/>
            <person name="Veneault-Fourrey C."/>
            <person name="LaButti K."/>
            <person name="Lindquist E.A."/>
            <person name="Lipzen A."/>
            <person name="Lundell T."/>
            <person name="Morin E."/>
            <person name="Murat C."/>
            <person name="Sun H."/>
            <person name="Tunlid A."/>
            <person name="Henrissat B."/>
            <person name="Grigoriev I.V."/>
            <person name="Hibbett D.S."/>
            <person name="Martin F."/>
            <person name="Nordberg H.P."/>
            <person name="Cantor M.N."/>
            <person name="Hua S.X."/>
        </authorList>
    </citation>
    <scope>NUCLEOTIDE SEQUENCE [LARGE SCALE GENOMIC DNA]</scope>
    <source>
        <strain evidence="2 3">LaAM-08-1</strain>
    </source>
</reference>
<keyword evidence="3" id="KW-1185">Reference proteome</keyword>
<accession>A0A0C9X4H8</accession>
<evidence type="ECO:0000256" key="1">
    <source>
        <dbReference type="SAM" id="MobiDB-lite"/>
    </source>
</evidence>
<protein>
    <submittedName>
        <fullName evidence="2">Uncharacterized protein</fullName>
    </submittedName>
</protein>
<name>A0A0C9X4H8_9AGAR</name>
<evidence type="ECO:0000313" key="3">
    <source>
        <dbReference type="Proteomes" id="UP000054477"/>
    </source>
</evidence>
<dbReference type="SUPFAM" id="SSF52540">
    <property type="entry name" value="P-loop containing nucleoside triphosphate hydrolases"/>
    <property type="match status" value="1"/>
</dbReference>
<proteinExistence type="predicted"/>
<sequence length="420" mass="46686">MVSARGNIALVVKGCWNEDAQHFEQLKIALKTIIGFSNFDMLRRRASSLLPSSTFEFTVYHHRNADAAIVRNTYVLEIVANFFGIQSAALEAALSYKTKLNWVQKHLFESHVNEYNLEGNALVPQVPYFDNPECIRLLQNTPGGLIHMDDQARRQPKKTNHAMVEAFQKRWGNHSSFKAGAVERSSPLSRTDGLEVTGSINPFVKGLFFTKAIATQAHPRNENTIVAVQQAVKPEIAKRRMDMFVVNMTPEFCGRYSEGLEVPGKKAYANALTITDLRSPSSDPSTPRQFTAIERLFPGRLVTNLLSHIRPSNLNVNSEESLSTDILSYPDCPSKLCADVPEEGTIATLWLQTLGDRVEENEDGQKVDRDQQLLDEEAQTEIDNEDKAEHNSSSTTSGIAITANHPAPSTPLVCPSSHIP</sequence>
<dbReference type="STRING" id="1095629.A0A0C9X4H8"/>
<dbReference type="Proteomes" id="UP000054477">
    <property type="component" value="Unassembled WGS sequence"/>
</dbReference>
<reference evidence="3" key="2">
    <citation type="submission" date="2015-01" db="EMBL/GenBank/DDBJ databases">
        <title>Evolutionary Origins and Diversification of the Mycorrhizal Mutualists.</title>
        <authorList>
            <consortium name="DOE Joint Genome Institute"/>
            <consortium name="Mycorrhizal Genomics Consortium"/>
            <person name="Kohler A."/>
            <person name="Kuo A."/>
            <person name="Nagy L.G."/>
            <person name="Floudas D."/>
            <person name="Copeland A."/>
            <person name="Barry K.W."/>
            <person name="Cichocki N."/>
            <person name="Veneault-Fourrey C."/>
            <person name="LaButti K."/>
            <person name="Lindquist E.A."/>
            <person name="Lipzen A."/>
            <person name="Lundell T."/>
            <person name="Morin E."/>
            <person name="Murat C."/>
            <person name="Riley R."/>
            <person name="Ohm R."/>
            <person name="Sun H."/>
            <person name="Tunlid A."/>
            <person name="Henrissat B."/>
            <person name="Grigoriev I.V."/>
            <person name="Hibbett D.S."/>
            <person name="Martin F."/>
        </authorList>
    </citation>
    <scope>NUCLEOTIDE SEQUENCE [LARGE SCALE GENOMIC DNA]</scope>
    <source>
        <strain evidence="3">LaAM-08-1</strain>
    </source>
</reference>
<dbReference type="EMBL" id="KN838636">
    <property type="protein sequence ID" value="KIJ99930.1"/>
    <property type="molecule type" value="Genomic_DNA"/>
</dbReference>